<evidence type="ECO:0008006" key="3">
    <source>
        <dbReference type="Google" id="ProtNLM"/>
    </source>
</evidence>
<dbReference type="InterPro" id="IPR032675">
    <property type="entry name" value="LRR_dom_sf"/>
</dbReference>
<dbReference type="AlphaFoldDB" id="A0A165MUW8"/>
<organism evidence="1 2">
    <name type="scientific">Daedalea quercina L-15889</name>
    <dbReference type="NCBI Taxonomy" id="1314783"/>
    <lineage>
        <taxon>Eukaryota</taxon>
        <taxon>Fungi</taxon>
        <taxon>Dikarya</taxon>
        <taxon>Basidiomycota</taxon>
        <taxon>Agaricomycotina</taxon>
        <taxon>Agaricomycetes</taxon>
        <taxon>Polyporales</taxon>
        <taxon>Fomitopsis</taxon>
    </lineage>
</organism>
<dbReference type="Gene3D" id="3.80.10.10">
    <property type="entry name" value="Ribonuclease Inhibitor"/>
    <property type="match status" value="1"/>
</dbReference>
<keyword evidence="2" id="KW-1185">Reference proteome</keyword>
<proteinExistence type="predicted"/>
<sequence length="441" mass="49388">MHCASDDVPDLQVPDSTSSATPCFVPRLPLDICYAVIDAFQSQCQWLHTLSACALVHRDWYAHCHYHLDKVIFLSSREQARRLFKRLRCSGNSRHLVEHVSVVGSTREFHNQPAPQLGTFATMLARLLPNLERFTLVRVDWRIGMVQPKDIGFLAAFRTVTCLELVDVHFRTISSFAHLLSALPSIHTLTCDWLHSDEEHVALPLPHVAHCGQLRGLTITWSDWHIATVLANLWTVAPAVETLALALYGGDLALGPPGGYWPCQQLHDVYSSSLNELTLLLDHNQAGKIALPADLSHHSKLTRISIGHVCSVTPPDFSWIAPVLSTVSSRNITHICISFRANYHNGKDIRHYIQALEDTRVLRHLDDVVMHGERFTGLSRQSLLLEIKVGAKGHEDLGEVMKSRGGWEAFVKREMPQSSARGIPKCIQTTVADYEDILSVR</sequence>
<dbReference type="OrthoDB" id="2803313at2759"/>
<dbReference type="SUPFAM" id="SSF52047">
    <property type="entry name" value="RNI-like"/>
    <property type="match status" value="1"/>
</dbReference>
<reference evidence="1 2" key="1">
    <citation type="journal article" date="2016" name="Mol. Biol. Evol.">
        <title>Comparative Genomics of Early-Diverging Mushroom-Forming Fungi Provides Insights into the Origins of Lignocellulose Decay Capabilities.</title>
        <authorList>
            <person name="Nagy L.G."/>
            <person name="Riley R."/>
            <person name="Tritt A."/>
            <person name="Adam C."/>
            <person name="Daum C."/>
            <person name="Floudas D."/>
            <person name="Sun H."/>
            <person name="Yadav J.S."/>
            <person name="Pangilinan J."/>
            <person name="Larsson K.H."/>
            <person name="Matsuura K."/>
            <person name="Barry K."/>
            <person name="Labutti K."/>
            <person name="Kuo R."/>
            <person name="Ohm R.A."/>
            <person name="Bhattacharya S.S."/>
            <person name="Shirouzu T."/>
            <person name="Yoshinaga Y."/>
            <person name="Martin F.M."/>
            <person name="Grigoriev I.V."/>
            <person name="Hibbett D.S."/>
        </authorList>
    </citation>
    <scope>NUCLEOTIDE SEQUENCE [LARGE SCALE GENOMIC DNA]</scope>
    <source>
        <strain evidence="1 2">L-15889</strain>
    </source>
</reference>
<dbReference type="EMBL" id="KV429094">
    <property type="protein sequence ID" value="KZT66158.1"/>
    <property type="molecule type" value="Genomic_DNA"/>
</dbReference>
<protein>
    <recommendedName>
        <fullName evidence="3">F-box domain-containing protein</fullName>
    </recommendedName>
</protein>
<gene>
    <name evidence="1" type="ORF">DAEQUDRAFT_715485</name>
</gene>
<dbReference type="Proteomes" id="UP000076727">
    <property type="component" value="Unassembled WGS sequence"/>
</dbReference>
<evidence type="ECO:0000313" key="2">
    <source>
        <dbReference type="Proteomes" id="UP000076727"/>
    </source>
</evidence>
<name>A0A165MUW8_9APHY</name>
<evidence type="ECO:0000313" key="1">
    <source>
        <dbReference type="EMBL" id="KZT66158.1"/>
    </source>
</evidence>
<accession>A0A165MUW8</accession>